<dbReference type="GO" id="GO:0004222">
    <property type="term" value="F:metalloendopeptidase activity"/>
    <property type="evidence" value="ECO:0007669"/>
    <property type="project" value="TreeGrafter"/>
</dbReference>
<dbReference type="Pfam" id="PF24568">
    <property type="entry name" value="CC_PcsB"/>
    <property type="match status" value="1"/>
</dbReference>
<comment type="caution">
    <text evidence="5">The sequence shown here is derived from an EMBL/GenBank/DDBJ whole genome shotgun (WGS) entry which is preliminary data.</text>
</comment>
<name>A0A0G1M5A1_9BACT</name>
<evidence type="ECO:0000313" key="6">
    <source>
        <dbReference type="Proteomes" id="UP000034264"/>
    </source>
</evidence>
<dbReference type="SUPFAM" id="SSF51261">
    <property type="entry name" value="Duplicated hybrid motif"/>
    <property type="match status" value="1"/>
</dbReference>
<protein>
    <submittedName>
        <fullName evidence="5">Peptidase, M23 family</fullName>
    </submittedName>
</protein>
<evidence type="ECO:0000256" key="3">
    <source>
        <dbReference type="SAM" id="SignalP"/>
    </source>
</evidence>
<keyword evidence="1 3" id="KW-0732">Signal</keyword>
<evidence type="ECO:0000313" key="5">
    <source>
        <dbReference type="EMBL" id="KKU03451.1"/>
    </source>
</evidence>
<dbReference type="PANTHER" id="PTHR21666">
    <property type="entry name" value="PEPTIDASE-RELATED"/>
    <property type="match status" value="1"/>
</dbReference>
<keyword evidence="2" id="KW-0175">Coiled coil</keyword>
<feature type="signal peptide" evidence="3">
    <location>
        <begin position="1"/>
        <end position="23"/>
    </location>
</feature>
<sequence>MRKLIFLLTFALLLFHSPAFVFADACISLPLGQEREDCYQKILDTLGSQANTLAGQIAFYDTQIKLVLSKITQTEGQITSISSKIESLEQKLQDRSQLLEKQIVQTYKKGGLDPFEIFFSVNNFSDLLSQVKYLQTIQASNRKFLYDTQTVQTSYAQQKKLIEESRKRLQTQKTTLANLRADRDNLLRQTKNSEAIYQKLLEQARLEYEVIQKALIAGKKEGPVKKGDPIAIVGNSGYWAPDPRLGCSTGKHLHFEVRVNDDWVNTETYLKNTTDKWGLNIGSGNWDWPIKGTIGITQRYGKTDYSYVYKYSGGIHTGIDMVSNQDVVYAVADGTLYSYTGKCGPADLNIKYIDHGSGLKTLYLHVQ</sequence>
<dbReference type="CDD" id="cd12797">
    <property type="entry name" value="M23_peptidase"/>
    <property type="match status" value="2"/>
</dbReference>
<dbReference type="Proteomes" id="UP000034264">
    <property type="component" value="Unassembled WGS sequence"/>
</dbReference>
<evidence type="ECO:0000259" key="4">
    <source>
        <dbReference type="Pfam" id="PF24568"/>
    </source>
</evidence>
<dbReference type="PANTHER" id="PTHR21666:SF270">
    <property type="entry name" value="MUREIN HYDROLASE ACTIVATOR ENVC"/>
    <property type="match status" value="1"/>
</dbReference>
<evidence type="ECO:0000256" key="2">
    <source>
        <dbReference type="SAM" id="Coils"/>
    </source>
</evidence>
<accession>A0A0G1M5A1</accession>
<dbReference type="InterPro" id="IPR011055">
    <property type="entry name" value="Dup_hybrid_motif"/>
</dbReference>
<feature type="coiled-coil region" evidence="2">
    <location>
        <begin position="71"/>
        <end position="105"/>
    </location>
</feature>
<gene>
    <name evidence="5" type="ORF">UX05_C0001G0080</name>
</gene>
<dbReference type="InterPro" id="IPR050570">
    <property type="entry name" value="Cell_wall_metabolism_enzyme"/>
</dbReference>
<feature type="domain" description="Peptidoglycan hydrolase PcsB coiled-coil" evidence="4">
    <location>
        <begin position="85"/>
        <end position="150"/>
    </location>
</feature>
<dbReference type="EMBL" id="LCKS01000001">
    <property type="protein sequence ID" value="KKU03451.1"/>
    <property type="molecule type" value="Genomic_DNA"/>
</dbReference>
<dbReference type="PATRIC" id="fig|1618366.3.peg.82"/>
<dbReference type="InterPro" id="IPR057309">
    <property type="entry name" value="PcsB_CC"/>
</dbReference>
<feature type="coiled-coil region" evidence="2">
    <location>
        <begin position="162"/>
        <end position="196"/>
    </location>
</feature>
<organism evidence="5 6">
    <name type="scientific">Candidatus Amesbacteria bacterium GW2011_GWC2_45_19</name>
    <dbReference type="NCBI Taxonomy" id="1618366"/>
    <lineage>
        <taxon>Bacteria</taxon>
        <taxon>Candidatus Amesiibacteriota</taxon>
    </lineage>
</organism>
<dbReference type="Gene3D" id="2.70.70.10">
    <property type="entry name" value="Glucose Permease (Domain IIA)"/>
    <property type="match status" value="1"/>
</dbReference>
<proteinExistence type="predicted"/>
<dbReference type="AlphaFoldDB" id="A0A0G1M5A1"/>
<evidence type="ECO:0000256" key="1">
    <source>
        <dbReference type="ARBA" id="ARBA00022729"/>
    </source>
</evidence>
<dbReference type="Gene3D" id="6.10.250.3150">
    <property type="match status" value="1"/>
</dbReference>
<reference evidence="5 6" key="1">
    <citation type="journal article" date="2015" name="Nature">
        <title>rRNA introns, odd ribosomes, and small enigmatic genomes across a large radiation of phyla.</title>
        <authorList>
            <person name="Brown C.T."/>
            <person name="Hug L.A."/>
            <person name="Thomas B.C."/>
            <person name="Sharon I."/>
            <person name="Castelle C.J."/>
            <person name="Singh A."/>
            <person name="Wilkins M.J."/>
            <person name="Williams K.H."/>
            <person name="Banfield J.F."/>
        </authorList>
    </citation>
    <scope>NUCLEOTIDE SEQUENCE [LARGE SCALE GENOMIC DNA]</scope>
</reference>
<feature type="chain" id="PRO_5002538420" evidence="3">
    <location>
        <begin position="24"/>
        <end position="367"/>
    </location>
</feature>